<evidence type="ECO:0000256" key="3">
    <source>
        <dbReference type="ARBA" id="ARBA00012965"/>
    </source>
</evidence>
<comment type="pathway">
    <text evidence="2">Amino-acid biosynthesis; L-histidine biosynthesis; L-histidine from 5-phospho-alpha-D-ribose 1-diphosphate: step 9/9.</text>
</comment>
<evidence type="ECO:0000256" key="7">
    <source>
        <dbReference type="ARBA" id="ARBA00023002"/>
    </source>
</evidence>
<dbReference type="Proteomes" id="UP000254052">
    <property type="component" value="Unassembled WGS sequence"/>
</dbReference>
<accession>A0A377B8U0</accession>
<dbReference type="AlphaFoldDB" id="A0A377B8U0"/>
<name>A0A377B8U0_ECOLX</name>
<gene>
    <name evidence="11" type="primary">hisD_1</name>
    <name evidence="11" type="ORF">NCTC9962_04272</name>
</gene>
<comment type="cofactor">
    <cofactor evidence="1">
        <name>Zn(2+)</name>
        <dbReference type="ChEBI" id="CHEBI:29105"/>
    </cofactor>
</comment>
<protein>
    <recommendedName>
        <fullName evidence="3">histidinol dehydrogenase</fullName>
        <ecNumber evidence="3">1.1.1.23</ecNumber>
    </recommendedName>
</protein>
<keyword evidence="9" id="KW-0368">Histidine biosynthesis</keyword>
<dbReference type="PANTHER" id="PTHR21256">
    <property type="entry name" value="HISTIDINOL DEHYDROGENASE HDH"/>
    <property type="match status" value="1"/>
</dbReference>
<evidence type="ECO:0000313" key="12">
    <source>
        <dbReference type="Proteomes" id="UP000254052"/>
    </source>
</evidence>
<evidence type="ECO:0000256" key="2">
    <source>
        <dbReference type="ARBA" id="ARBA00004940"/>
    </source>
</evidence>
<evidence type="ECO:0000256" key="5">
    <source>
        <dbReference type="ARBA" id="ARBA00022723"/>
    </source>
</evidence>
<proteinExistence type="predicted"/>
<keyword evidence="4" id="KW-0028">Amino-acid biosynthesis</keyword>
<dbReference type="InterPro" id="IPR012131">
    <property type="entry name" value="Hstdl_DH"/>
</dbReference>
<organism evidence="11 12">
    <name type="scientific">Escherichia coli</name>
    <dbReference type="NCBI Taxonomy" id="562"/>
    <lineage>
        <taxon>Bacteria</taxon>
        <taxon>Pseudomonadati</taxon>
        <taxon>Pseudomonadota</taxon>
        <taxon>Gammaproteobacteria</taxon>
        <taxon>Enterobacterales</taxon>
        <taxon>Enterobacteriaceae</taxon>
        <taxon>Escherichia</taxon>
    </lineage>
</organism>
<keyword evidence="7 11" id="KW-0560">Oxidoreductase</keyword>
<keyword evidence="6" id="KW-0862">Zinc</keyword>
<dbReference type="FunFam" id="1.20.5.1300:FF:000002">
    <property type="entry name" value="Histidinol dehydrogenase, chloroplastic"/>
    <property type="match status" value="1"/>
</dbReference>
<dbReference type="PANTHER" id="PTHR21256:SF2">
    <property type="entry name" value="HISTIDINE BIOSYNTHESIS TRIFUNCTIONAL PROTEIN"/>
    <property type="match status" value="1"/>
</dbReference>
<evidence type="ECO:0000256" key="6">
    <source>
        <dbReference type="ARBA" id="ARBA00022833"/>
    </source>
</evidence>
<dbReference type="EMBL" id="UGED01000009">
    <property type="protein sequence ID" value="STL53403.1"/>
    <property type="molecule type" value="Genomic_DNA"/>
</dbReference>
<dbReference type="EC" id="1.1.1.23" evidence="3"/>
<evidence type="ECO:0000256" key="4">
    <source>
        <dbReference type="ARBA" id="ARBA00022605"/>
    </source>
</evidence>
<evidence type="ECO:0000256" key="9">
    <source>
        <dbReference type="ARBA" id="ARBA00023102"/>
    </source>
</evidence>
<keyword evidence="5" id="KW-0479">Metal-binding</keyword>
<evidence type="ECO:0000256" key="1">
    <source>
        <dbReference type="ARBA" id="ARBA00001947"/>
    </source>
</evidence>
<dbReference type="GO" id="GO:0046872">
    <property type="term" value="F:metal ion binding"/>
    <property type="evidence" value="ECO:0007669"/>
    <property type="project" value="UniProtKB-KW"/>
</dbReference>
<dbReference type="Pfam" id="PF00815">
    <property type="entry name" value="Histidinol_dh"/>
    <property type="match status" value="1"/>
</dbReference>
<evidence type="ECO:0000256" key="10">
    <source>
        <dbReference type="ARBA" id="ARBA00049489"/>
    </source>
</evidence>
<evidence type="ECO:0000256" key="8">
    <source>
        <dbReference type="ARBA" id="ARBA00023027"/>
    </source>
</evidence>
<reference evidence="11 12" key="1">
    <citation type="submission" date="2018-06" db="EMBL/GenBank/DDBJ databases">
        <authorList>
            <consortium name="Pathogen Informatics"/>
            <person name="Doyle S."/>
        </authorList>
    </citation>
    <scope>NUCLEOTIDE SEQUENCE [LARGE SCALE GENOMIC DNA]</scope>
    <source>
        <strain evidence="11 12">NCTC9962</strain>
    </source>
</reference>
<dbReference type="GO" id="GO:0004399">
    <property type="term" value="F:histidinol dehydrogenase activity"/>
    <property type="evidence" value="ECO:0007669"/>
    <property type="project" value="UniProtKB-EC"/>
</dbReference>
<comment type="catalytic activity">
    <reaction evidence="10">
        <text>L-histidinol + 2 NAD(+) + H2O = L-histidine + 2 NADH + 3 H(+)</text>
        <dbReference type="Rhea" id="RHEA:20641"/>
        <dbReference type="ChEBI" id="CHEBI:15377"/>
        <dbReference type="ChEBI" id="CHEBI:15378"/>
        <dbReference type="ChEBI" id="CHEBI:57540"/>
        <dbReference type="ChEBI" id="CHEBI:57595"/>
        <dbReference type="ChEBI" id="CHEBI:57699"/>
        <dbReference type="ChEBI" id="CHEBI:57945"/>
        <dbReference type="EC" id="1.1.1.23"/>
    </reaction>
</comment>
<dbReference type="Gene3D" id="1.20.5.1300">
    <property type="match status" value="1"/>
</dbReference>
<dbReference type="GO" id="GO:0051287">
    <property type="term" value="F:NAD binding"/>
    <property type="evidence" value="ECO:0007669"/>
    <property type="project" value="InterPro"/>
</dbReference>
<keyword evidence="8" id="KW-0520">NAD</keyword>
<sequence length="76" mass="8184">MITPPAPTTFYRLTVTTATCSSLGLADFQKRMTVQELSKEGFSALASTIETLAAAERLTAHKNAVTLRVNALKEQA</sequence>
<evidence type="ECO:0000313" key="11">
    <source>
        <dbReference type="EMBL" id="STL53403.1"/>
    </source>
</evidence>
<dbReference type="GO" id="GO:0005829">
    <property type="term" value="C:cytosol"/>
    <property type="evidence" value="ECO:0007669"/>
    <property type="project" value="TreeGrafter"/>
</dbReference>
<dbReference type="GO" id="GO:0000105">
    <property type="term" value="P:L-histidine biosynthetic process"/>
    <property type="evidence" value="ECO:0007669"/>
    <property type="project" value="UniProtKB-KW"/>
</dbReference>